<accession>S9W296</accession>
<evidence type="ECO:0000313" key="2">
    <source>
        <dbReference type="EMBL" id="EPY52150.1"/>
    </source>
</evidence>
<dbReference type="OMA" id="RCTRRIA"/>
<protein>
    <submittedName>
        <fullName evidence="2">Fungal family protein</fullName>
    </submittedName>
</protein>
<dbReference type="EMBL" id="KE546990">
    <property type="protein sequence ID" value="EPY52150.1"/>
    <property type="molecule type" value="Genomic_DNA"/>
</dbReference>
<dbReference type="Pfam" id="PF11595">
    <property type="entry name" value="DUF3245"/>
    <property type="match status" value="1"/>
</dbReference>
<evidence type="ECO:0000256" key="1">
    <source>
        <dbReference type="SAM" id="MobiDB-lite"/>
    </source>
</evidence>
<dbReference type="OrthoDB" id="5393235at2759"/>
<evidence type="ECO:0000313" key="3">
    <source>
        <dbReference type="Proteomes" id="UP000015464"/>
    </source>
</evidence>
<keyword evidence="3" id="KW-1185">Reference proteome</keyword>
<feature type="compositionally biased region" description="Polar residues" evidence="1">
    <location>
        <begin position="140"/>
        <end position="153"/>
    </location>
</feature>
<dbReference type="InterPro" id="IPR021641">
    <property type="entry name" value="DUF3245"/>
</dbReference>
<name>S9W296_SCHCR</name>
<feature type="region of interest" description="Disordered" evidence="1">
    <location>
        <begin position="89"/>
        <end position="165"/>
    </location>
</feature>
<dbReference type="AlphaFoldDB" id="S9W296"/>
<reference evidence="2 3" key="1">
    <citation type="journal article" date="2011" name="Science">
        <title>Comparative functional genomics of the fission yeasts.</title>
        <authorList>
            <person name="Rhind N."/>
            <person name="Chen Z."/>
            <person name="Yassour M."/>
            <person name="Thompson D.A."/>
            <person name="Haas B.J."/>
            <person name="Habib N."/>
            <person name="Wapinski I."/>
            <person name="Roy S."/>
            <person name="Lin M.F."/>
            <person name="Heiman D.I."/>
            <person name="Young S.K."/>
            <person name="Furuya K."/>
            <person name="Guo Y."/>
            <person name="Pidoux A."/>
            <person name="Chen H.M."/>
            <person name="Robbertse B."/>
            <person name="Goldberg J.M."/>
            <person name="Aoki K."/>
            <person name="Bayne E.H."/>
            <person name="Berlin A.M."/>
            <person name="Desjardins C.A."/>
            <person name="Dobbs E."/>
            <person name="Dukaj L."/>
            <person name="Fan L."/>
            <person name="FitzGerald M.G."/>
            <person name="French C."/>
            <person name="Gujja S."/>
            <person name="Hansen K."/>
            <person name="Keifenheim D."/>
            <person name="Levin J.Z."/>
            <person name="Mosher R.A."/>
            <person name="Mueller C.A."/>
            <person name="Pfiffner J."/>
            <person name="Priest M."/>
            <person name="Russ C."/>
            <person name="Smialowska A."/>
            <person name="Swoboda P."/>
            <person name="Sykes S.M."/>
            <person name="Vaughn M."/>
            <person name="Vengrova S."/>
            <person name="Yoder R."/>
            <person name="Zeng Q."/>
            <person name="Allshire R."/>
            <person name="Baulcombe D."/>
            <person name="Birren B.W."/>
            <person name="Brown W."/>
            <person name="Ekwall K."/>
            <person name="Kellis M."/>
            <person name="Leatherwood J."/>
            <person name="Levin H."/>
            <person name="Margalit H."/>
            <person name="Martienssen R."/>
            <person name="Nieduszynski C.A."/>
            <person name="Spatafora J.W."/>
            <person name="Friedman N."/>
            <person name="Dalgaard J.Z."/>
            <person name="Baumann P."/>
            <person name="Niki H."/>
            <person name="Regev A."/>
            <person name="Nusbaum C."/>
        </authorList>
    </citation>
    <scope>NUCLEOTIDE SEQUENCE [LARGE SCALE GENOMIC DNA]</scope>
    <source>
        <strain evidence="3">OY26 / ATCC MYA-4695 / CBS 11777 / NBRC 106824 / NRRL Y48691</strain>
    </source>
</reference>
<gene>
    <name evidence="2" type="ORF">SPOG_04806</name>
</gene>
<dbReference type="HOGENOM" id="CLU_1628043_0_0_1"/>
<feature type="compositionally biased region" description="Basic and acidic residues" evidence="1">
    <location>
        <begin position="112"/>
        <end position="123"/>
    </location>
</feature>
<sequence>MEQKKDASVLSNQFQSSIGISRNIIRSWLGEEAHSIDNEGSNEEVKLQARPSRLGLGAMAKESSANSQFAFKNERLKSLPATLRKKIERQLQKKESVKSNAGTEQSSQKRKRETERDTLKGQENDAVDEGEEEDEDSRIQVANKSKRNINQGSGFDLYKRLNKRK</sequence>
<proteinExistence type="predicted"/>
<dbReference type="RefSeq" id="XP_013023532.1">
    <property type="nucleotide sequence ID" value="XM_013168078.1"/>
</dbReference>
<organism evidence="2 3">
    <name type="scientific">Schizosaccharomyces cryophilus (strain OY26 / ATCC MYA-4695 / CBS 11777 / NBRC 106824 / NRRL Y48691)</name>
    <name type="common">Fission yeast</name>
    <dbReference type="NCBI Taxonomy" id="653667"/>
    <lineage>
        <taxon>Eukaryota</taxon>
        <taxon>Fungi</taxon>
        <taxon>Dikarya</taxon>
        <taxon>Ascomycota</taxon>
        <taxon>Taphrinomycotina</taxon>
        <taxon>Schizosaccharomycetes</taxon>
        <taxon>Schizosaccharomycetales</taxon>
        <taxon>Schizosaccharomycetaceae</taxon>
        <taxon>Schizosaccharomyces</taxon>
    </lineage>
</organism>
<dbReference type="Proteomes" id="UP000015464">
    <property type="component" value="Unassembled WGS sequence"/>
</dbReference>
<dbReference type="GeneID" id="25039119"/>
<feature type="compositionally biased region" description="Acidic residues" evidence="1">
    <location>
        <begin position="125"/>
        <end position="136"/>
    </location>
</feature>